<dbReference type="EMBL" id="JABSTU010000001">
    <property type="protein sequence ID" value="KAH8040283.1"/>
    <property type="molecule type" value="Genomic_DNA"/>
</dbReference>
<feature type="transmembrane region" description="Helical" evidence="2">
    <location>
        <begin position="68"/>
        <end position="85"/>
    </location>
</feature>
<dbReference type="PANTHER" id="PTHR11328">
    <property type="entry name" value="MAJOR FACILITATOR SUPERFAMILY DOMAIN-CONTAINING PROTEIN"/>
    <property type="match status" value="1"/>
</dbReference>
<gene>
    <name evidence="3" type="ORF">HPB51_010063</name>
</gene>
<name>A0A9J6F0X0_RHIMP</name>
<dbReference type="InterPro" id="IPR039672">
    <property type="entry name" value="MFS_2"/>
</dbReference>
<evidence type="ECO:0000256" key="2">
    <source>
        <dbReference type="SAM" id="Phobius"/>
    </source>
</evidence>
<dbReference type="GO" id="GO:0015293">
    <property type="term" value="F:symporter activity"/>
    <property type="evidence" value="ECO:0007669"/>
    <property type="project" value="InterPro"/>
</dbReference>
<sequence>MSFQVALLYMFTRLYVNLNQVYISIYIQDTLLLRRESIAIIPLVMYVSGLIASLPIKLAAKHIGTKNVHLLGGALGIGGSLWILFGQMTPMYKDYQIYGVAAVVGAASTTMLLASLAITNELIGGHTTSGAFVFGAMSFMDKMANGIAVIIIQDAHKCNACIGVRDNYYQKIMVYVCGGAAVGGILFALSLFAINHDSSLNTRNGSNGVSTNTRPGDIVDVRSSSPAEYEESIGNYLPTSPLLGSASSA</sequence>
<proteinExistence type="inferred from homology"/>
<keyword evidence="2" id="KW-1133">Transmembrane helix</keyword>
<dbReference type="AlphaFoldDB" id="A0A9J6F0X0"/>
<dbReference type="InterPro" id="IPR036259">
    <property type="entry name" value="MFS_trans_sf"/>
</dbReference>
<dbReference type="GO" id="GO:0005886">
    <property type="term" value="C:plasma membrane"/>
    <property type="evidence" value="ECO:0007669"/>
    <property type="project" value="TreeGrafter"/>
</dbReference>
<reference evidence="3" key="1">
    <citation type="journal article" date="2020" name="Cell">
        <title>Large-Scale Comparative Analyses of Tick Genomes Elucidate Their Genetic Diversity and Vector Capacities.</title>
        <authorList>
            <consortium name="Tick Genome and Microbiome Consortium (TIGMIC)"/>
            <person name="Jia N."/>
            <person name="Wang J."/>
            <person name="Shi W."/>
            <person name="Du L."/>
            <person name="Sun Y."/>
            <person name="Zhan W."/>
            <person name="Jiang J.F."/>
            <person name="Wang Q."/>
            <person name="Zhang B."/>
            <person name="Ji P."/>
            <person name="Bell-Sakyi L."/>
            <person name="Cui X.M."/>
            <person name="Yuan T.T."/>
            <person name="Jiang B.G."/>
            <person name="Yang W.F."/>
            <person name="Lam T.T."/>
            <person name="Chang Q.C."/>
            <person name="Ding S.J."/>
            <person name="Wang X.J."/>
            <person name="Zhu J.G."/>
            <person name="Ruan X.D."/>
            <person name="Zhao L."/>
            <person name="Wei J.T."/>
            <person name="Ye R.Z."/>
            <person name="Que T.C."/>
            <person name="Du C.H."/>
            <person name="Zhou Y.H."/>
            <person name="Cheng J.X."/>
            <person name="Dai P.F."/>
            <person name="Guo W.B."/>
            <person name="Han X.H."/>
            <person name="Huang E.J."/>
            <person name="Li L.F."/>
            <person name="Wei W."/>
            <person name="Gao Y.C."/>
            <person name="Liu J.Z."/>
            <person name="Shao H.Z."/>
            <person name="Wang X."/>
            <person name="Wang C.C."/>
            <person name="Yang T.C."/>
            <person name="Huo Q.B."/>
            <person name="Li W."/>
            <person name="Chen H.Y."/>
            <person name="Chen S.E."/>
            <person name="Zhou L.G."/>
            <person name="Ni X.B."/>
            <person name="Tian J.H."/>
            <person name="Sheng Y."/>
            <person name="Liu T."/>
            <person name="Pan Y.S."/>
            <person name="Xia L.Y."/>
            <person name="Li J."/>
            <person name="Zhao F."/>
            <person name="Cao W.C."/>
        </authorList>
    </citation>
    <scope>NUCLEOTIDE SEQUENCE</scope>
    <source>
        <strain evidence="3">Rmic-2018</strain>
    </source>
</reference>
<comment type="similarity">
    <text evidence="1">Belongs to the major facilitator superfamily.</text>
</comment>
<organism evidence="3 4">
    <name type="scientific">Rhipicephalus microplus</name>
    <name type="common">Cattle tick</name>
    <name type="synonym">Boophilus microplus</name>
    <dbReference type="NCBI Taxonomy" id="6941"/>
    <lineage>
        <taxon>Eukaryota</taxon>
        <taxon>Metazoa</taxon>
        <taxon>Ecdysozoa</taxon>
        <taxon>Arthropoda</taxon>
        <taxon>Chelicerata</taxon>
        <taxon>Arachnida</taxon>
        <taxon>Acari</taxon>
        <taxon>Parasitiformes</taxon>
        <taxon>Ixodida</taxon>
        <taxon>Ixodoidea</taxon>
        <taxon>Ixodidae</taxon>
        <taxon>Rhipicephalinae</taxon>
        <taxon>Rhipicephalus</taxon>
        <taxon>Boophilus</taxon>
    </lineage>
</organism>
<evidence type="ECO:0000256" key="1">
    <source>
        <dbReference type="ARBA" id="ARBA00008335"/>
    </source>
</evidence>
<evidence type="ECO:0000313" key="4">
    <source>
        <dbReference type="Proteomes" id="UP000821866"/>
    </source>
</evidence>
<feature type="transmembrane region" description="Helical" evidence="2">
    <location>
        <begin position="38"/>
        <end position="56"/>
    </location>
</feature>
<feature type="transmembrane region" description="Helical" evidence="2">
    <location>
        <begin position="6"/>
        <end position="26"/>
    </location>
</feature>
<feature type="transmembrane region" description="Helical" evidence="2">
    <location>
        <begin position="172"/>
        <end position="194"/>
    </location>
</feature>
<comment type="caution">
    <text evidence="3">The sequence shown here is derived from an EMBL/GenBank/DDBJ whole genome shotgun (WGS) entry which is preliminary data.</text>
</comment>
<dbReference type="PANTHER" id="PTHR11328:SF28">
    <property type="entry name" value="MAJOR FACILITATOR SUPERFAMILY DOMAIN-CONTAINING PROTEIN 12"/>
    <property type="match status" value="1"/>
</dbReference>
<dbReference type="Gene3D" id="1.20.1250.20">
    <property type="entry name" value="MFS general substrate transporter like domains"/>
    <property type="match status" value="1"/>
</dbReference>
<dbReference type="SUPFAM" id="SSF103473">
    <property type="entry name" value="MFS general substrate transporter"/>
    <property type="match status" value="1"/>
</dbReference>
<dbReference type="VEuPathDB" id="VectorBase:LOC119188270"/>
<dbReference type="GO" id="GO:0008643">
    <property type="term" value="P:carbohydrate transport"/>
    <property type="evidence" value="ECO:0007669"/>
    <property type="project" value="InterPro"/>
</dbReference>
<reference evidence="3" key="2">
    <citation type="submission" date="2021-09" db="EMBL/GenBank/DDBJ databases">
        <authorList>
            <person name="Jia N."/>
            <person name="Wang J."/>
            <person name="Shi W."/>
            <person name="Du L."/>
            <person name="Sun Y."/>
            <person name="Zhan W."/>
            <person name="Jiang J."/>
            <person name="Wang Q."/>
            <person name="Zhang B."/>
            <person name="Ji P."/>
            <person name="Sakyi L.B."/>
            <person name="Cui X."/>
            <person name="Yuan T."/>
            <person name="Jiang B."/>
            <person name="Yang W."/>
            <person name="Lam T.T.-Y."/>
            <person name="Chang Q."/>
            <person name="Ding S."/>
            <person name="Wang X."/>
            <person name="Zhu J."/>
            <person name="Ruan X."/>
            <person name="Zhao L."/>
            <person name="Wei J."/>
            <person name="Que T."/>
            <person name="Du C."/>
            <person name="Cheng J."/>
            <person name="Dai P."/>
            <person name="Han X."/>
            <person name="Huang E."/>
            <person name="Gao Y."/>
            <person name="Liu J."/>
            <person name="Shao H."/>
            <person name="Ye R."/>
            <person name="Li L."/>
            <person name="Wei W."/>
            <person name="Wang X."/>
            <person name="Wang C."/>
            <person name="Huo Q."/>
            <person name="Li W."/>
            <person name="Guo W."/>
            <person name="Chen H."/>
            <person name="Chen S."/>
            <person name="Zhou L."/>
            <person name="Zhou L."/>
            <person name="Ni X."/>
            <person name="Tian J."/>
            <person name="Zhou Y."/>
            <person name="Sheng Y."/>
            <person name="Liu T."/>
            <person name="Pan Y."/>
            <person name="Xia L."/>
            <person name="Li J."/>
            <person name="Zhao F."/>
            <person name="Cao W."/>
        </authorList>
    </citation>
    <scope>NUCLEOTIDE SEQUENCE</scope>
    <source>
        <strain evidence="3">Rmic-2018</strain>
        <tissue evidence="3">Larvae</tissue>
    </source>
</reference>
<accession>A0A9J6F0X0</accession>
<feature type="transmembrane region" description="Helical" evidence="2">
    <location>
        <begin position="97"/>
        <end position="118"/>
    </location>
</feature>
<feature type="transmembrane region" description="Helical" evidence="2">
    <location>
        <begin position="130"/>
        <end position="152"/>
    </location>
</feature>
<keyword evidence="2" id="KW-0472">Membrane</keyword>
<protein>
    <submittedName>
        <fullName evidence="3">Uncharacterized protein</fullName>
    </submittedName>
</protein>
<dbReference type="Proteomes" id="UP000821866">
    <property type="component" value="Chromosome 1"/>
</dbReference>
<keyword evidence="2" id="KW-0812">Transmembrane</keyword>
<evidence type="ECO:0000313" key="3">
    <source>
        <dbReference type="EMBL" id="KAH8040283.1"/>
    </source>
</evidence>
<keyword evidence="4" id="KW-1185">Reference proteome</keyword>